<gene>
    <name evidence="1" type="ORF">MAR_017677</name>
</gene>
<accession>A0ABY7EF63</accession>
<proteinExistence type="predicted"/>
<evidence type="ECO:0000313" key="2">
    <source>
        <dbReference type="Proteomes" id="UP001164746"/>
    </source>
</evidence>
<protein>
    <submittedName>
        <fullName evidence="1">Uncharacterized protein</fullName>
    </submittedName>
</protein>
<reference evidence="1" key="1">
    <citation type="submission" date="2022-11" db="EMBL/GenBank/DDBJ databases">
        <title>Centuries of genome instability and evolution in soft-shell clam transmissible cancer (bioRxiv).</title>
        <authorList>
            <person name="Hart S.F.M."/>
            <person name="Yonemitsu M.A."/>
            <person name="Giersch R.M."/>
            <person name="Beal B.F."/>
            <person name="Arriagada G."/>
            <person name="Davis B.W."/>
            <person name="Ostrander E.A."/>
            <person name="Goff S.P."/>
            <person name="Metzger M.J."/>
        </authorList>
    </citation>
    <scope>NUCLEOTIDE SEQUENCE</scope>
    <source>
        <strain evidence="1">MELC-2E11</strain>
        <tissue evidence="1">Siphon/mantle</tissue>
    </source>
</reference>
<name>A0ABY7EF63_MYAAR</name>
<organism evidence="1 2">
    <name type="scientific">Mya arenaria</name>
    <name type="common">Soft-shell clam</name>
    <dbReference type="NCBI Taxonomy" id="6604"/>
    <lineage>
        <taxon>Eukaryota</taxon>
        <taxon>Metazoa</taxon>
        <taxon>Spiralia</taxon>
        <taxon>Lophotrochozoa</taxon>
        <taxon>Mollusca</taxon>
        <taxon>Bivalvia</taxon>
        <taxon>Autobranchia</taxon>
        <taxon>Heteroconchia</taxon>
        <taxon>Euheterodonta</taxon>
        <taxon>Imparidentia</taxon>
        <taxon>Neoheterodontei</taxon>
        <taxon>Myida</taxon>
        <taxon>Myoidea</taxon>
        <taxon>Myidae</taxon>
        <taxon>Mya</taxon>
    </lineage>
</organism>
<keyword evidence="2" id="KW-1185">Reference proteome</keyword>
<evidence type="ECO:0000313" key="1">
    <source>
        <dbReference type="EMBL" id="WAR07719.1"/>
    </source>
</evidence>
<sequence length="114" mass="12463">MKRKQNKRSKIFVLRRDGFQKEALWVTRKAVVAEAVQTVVAEEAVEGVVDMAVDTAGTVVPQVKMEGEAVMQRLLSVLVEVVAAVAQEAERVVKAVRDGALPTDKEGKMVTDND</sequence>
<dbReference type="EMBL" id="CP111017">
    <property type="protein sequence ID" value="WAR07719.1"/>
    <property type="molecule type" value="Genomic_DNA"/>
</dbReference>
<dbReference type="Proteomes" id="UP001164746">
    <property type="component" value="Chromosome 6"/>
</dbReference>